<dbReference type="SUPFAM" id="SSF49464">
    <property type="entry name" value="Carboxypeptidase regulatory domain-like"/>
    <property type="match status" value="1"/>
</dbReference>
<dbReference type="Pfam" id="PF25183">
    <property type="entry name" value="OMP_b-brl_4"/>
    <property type="match status" value="1"/>
</dbReference>
<feature type="domain" description="TonB-dependent transporter Oar-like beta-barrel" evidence="8">
    <location>
        <begin position="231"/>
        <end position="1005"/>
    </location>
</feature>
<dbReference type="InterPro" id="IPR037066">
    <property type="entry name" value="Plug_dom_sf"/>
</dbReference>
<reference evidence="11" key="2">
    <citation type="journal article" date="2019" name="Int. J. Syst. Evol. Microbiol.">
        <title>The Global Catalogue of Microorganisms (GCM) 10K type strain sequencing project: providing services to taxonomists for standard genome sequencing and annotation.</title>
        <authorList>
            <consortium name="The Broad Institute Genomics Platform"/>
            <consortium name="The Broad Institute Genome Sequencing Center for Infectious Disease"/>
            <person name="Wu L."/>
            <person name="Ma J."/>
        </authorList>
    </citation>
    <scope>NUCLEOTIDE SEQUENCE [LARGE SCALE GENOMIC DNA]</scope>
    <source>
        <strain evidence="11">JCM 17664</strain>
    </source>
</reference>
<evidence type="ECO:0000259" key="8">
    <source>
        <dbReference type="Pfam" id="PF25183"/>
    </source>
</evidence>
<dbReference type="Gene3D" id="2.40.170.20">
    <property type="entry name" value="TonB-dependent receptor, beta-barrel domain"/>
    <property type="match status" value="1"/>
</dbReference>
<evidence type="ECO:0000313" key="10">
    <source>
        <dbReference type="EMBL" id="GAA4309729.1"/>
    </source>
</evidence>
<evidence type="ECO:0000256" key="1">
    <source>
        <dbReference type="ARBA" id="ARBA00004571"/>
    </source>
</evidence>
<evidence type="ECO:0000256" key="3">
    <source>
        <dbReference type="ARBA" id="ARBA00022452"/>
    </source>
</evidence>
<organism evidence="10 11">
    <name type="scientific">Compostibacter hankyongensis</name>
    <dbReference type="NCBI Taxonomy" id="1007089"/>
    <lineage>
        <taxon>Bacteria</taxon>
        <taxon>Pseudomonadati</taxon>
        <taxon>Bacteroidota</taxon>
        <taxon>Chitinophagia</taxon>
        <taxon>Chitinophagales</taxon>
        <taxon>Chitinophagaceae</taxon>
        <taxon>Compostibacter</taxon>
    </lineage>
</organism>
<dbReference type="InterPro" id="IPR057601">
    <property type="entry name" value="Oar-like_b-barrel"/>
</dbReference>
<evidence type="ECO:0000256" key="5">
    <source>
        <dbReference type="ARBA" id="ARBA00023136"/>
    </source>
</evidence>
<dbReference type="PANTHER" id="PTHR30069">
    <property type="entry name" value="TONB-DEPENDENT OUTER MEMBRANE RECEPTOR"/>
    <property type="match status" value="1"/>
</dbReference>
<dbReference type="InterPro" id="IPR012910">
    <property type="entry name" value="Plug_dom"/>
</dbReference>
<dbReference type="InterPro" id="IPR036942">
    <property type="entry name" value="Beta-barrel_TonB_sf"/>
</dbReference>
<keyword evidence="4" id="KW-0812">Transmembrane</keyword>
<keyword evidence="10" id="KW-0675">Receptor</keyword>
<comment type="subcellular location">
    <subcellularLocation>
        <location evidence="1">Cell outer membrane</location>
        <topology evidence="1">Multi-pass membrane protein</topology>
    </subcellularLocation>
</comment>
<evidence type="ECO:0000256" key="2">
    <source>
        <dbReference type="ARBA" id="ARBA00022448"/>
    </source>
</evidence>
<protein>
    <submittedName>
        <fullName evidence="10">TonB-dependent receptor</fullName>
    </submittedName>
</protein>
<name>A0ABP8FRY6_9BACT</name>
<reference evidence="10" key="3">
    <citation type="submission" date="2023-12" db="EMBL/GenBank/DDBJ databases">
        <authorList>
            <person name="Sun Q."/>
            <person name="Inoue M."/>
        </authorList>
    </citation>
    <scope>NUCLEOTIDE SEQUENCE</scope>
    <source>
        <strain evidence="10">JCM 17664</strain>
    </source>
</reference>
<evidence type="ECO:0000313" key="11">
    <source>
        <dbReference type="Proteomes" id="UP001501207"/>
    </source>
</evidence>
<dbReference type="EMBL" id="BAABFN010000003">
    <property type="protein sequence ID" value="GAA4309729.1"/>
    <property type="molecule type" value="Genomic_DNA"/>
</dbReference>
<dbReference type="InterPro" id="IPR008969">
    <property type="entry name" value="CarboxyPept-like_regulatory"/>
</dbReference>
<proteinExistence type="predicted"/>
<keyword evidence="6" id="KW-0998">Cell outer membrane</keyword>
<evidence type="ECO:0000256" key="6">
    <source>
        <dbReference type="ARBA" id="ARBA00023237"/>
    </source>
</evidence>
<keyword evidence="11" id="KW-1185">Reference proteome</keyword>
<comment type="caution">
    <text evidence="10">The sequence shown here is derived from an EMBL/GenBank/DDBJ whole genome shotgun (WGS) entry which is preliminary data.</text>
</comment>
<keyword evidence="3" id="KW-1134">Transmembrane beta strand</keyword>
<dbReference type="InterPro" id="IPR039426">
    <property type="entry name" value="TonB-dep_rcpt-like"/>
</dbReference>
<dbReference type="EMBL" id="BAABFN010000002">
    <property type="protein sequence ID" value="GAA4309396.1"/>
    <property type="molecule type" value="Genomic_DNA"/>
</dbReference>
<evidence type="ECO:0000259" key="7">
    <source>
        <dbReference type="Pfam" id="PF07715"/>
    </source>
</evidence>
<gene>
    <name evidence="9" type="ORF">GCM10023143_17360</name>
    <name evidence="10" type="ORF">GCM10023143_17810</name>
</gene>
<accession>A0ABP8FRY6</accession>
<dbReference type="Gene3D" id="2.60.40.1120">
    <property type="entry name" value="Carboxypeptidase-like, regulatory domain"/>
    <property type="match status" value="1"/>
</dbReference>
<sequence>MITASAQVTTSAINGRVTGGDGSGLPGATVVAVHGPTGTRYGTVTDASGFYNLPNMNVGGPYTLNVTFLGYNEYKEEGINLTLGQTSRFNVKLTEKSATLGEVEVRADRNNLFDGNHTGVSTTLSRQQLEALPTVGRNYTDFVRMTPQAQITKDGGGNPGVSIAGMNSRYNAITVDGAIQNDVFGLAGNGANGGQIGISPFGMDIIDQITINVTPYDVKQGGFAGGAIDAVTRSGTNDFQGSAYYLFRNEDLAGKKPTDNPDEKPEKFAPFSSKTYGLRLGGPIVKDKLFFFANVEIDRRETPQPFTYTTYADGKGADAASQDDLAQLIAKLKGYGYDPGGYESNTESLDGTKLFARIDWNISDKHKFTIRHQYTHGNSISPANSSASSIAFANEGIAFPSTTNATTAELKSLFNNKVSNDLLVGVNIVRDDRKPMGKEFPHVGIQKEGVYFGSEEFSTANLLKQDVITLTDNVQLYQGKHTITLGTHNEYYNMYNVFIRQNYGSYTFANLDDFLNDRPATAYNRTFSALDNKTGDNTKAAAEFKALQLGLYAQDDYQLSERFKLTFGLRADMPIMLDQPAENKDFNENVLPKLKLPDGKAVNARTGEAFKAVPLLSPRISFNWDADGDKTTQLRGGVGIFTSRIPYVWLGSPYNTNGVTLGGISWQNTDNNGDPIQFIPDWQQQPTVTAAPSGEVDMLDRDFKLPQVLKASLAVDRKLPWGIVGTLEGIYTKNLNNVLYYNLRYNPSGKTLTGESGDHRTIWQDVGTGVLQHYTDIMYVTNTNKGYAYNISLQLQKSFDNGFFASVGYTYGSSKSMNDGQSSQNSSQWRVPNINGKNDVNLSYSIYNLGSRVVAAVSYRKAYAKHFATTLSLFYNGQSGAPFSYGYYNAAKNQSVTMDGDYGTSLNIMYIPKDRNDINLVPYTDNNGTVHSVDEQWEALNKFIEKNKYLSDRRGQYAEKFAARTPFTSILDLHFAQEFFMDQQNGKRHTLEVTFDVFNLGNLINKKWGRIYTNYAGMSYGNYGLVDFAGFEADGTTPTFNYKDTPAKSQYKTVANIDDIGLQSSRWQGQIGLRYTFE</sequence>
<keyword evidence="5" id="KW-0472">Membrane</keyword>
<dbReference type="Pfam" id="PF13620">
    <property type="entry name" value="CarboxypepD_reg"/>
    <property type="match status" value="1"/>
</dbReference>
<dbReference type="Proteomes" id="UP001501207">
    <property type="component" value="Unassembled WGS sequence"/>
</dbReference>
<dbReference type="Pfam" id="PF07715">
    <property type="entry name" value="Plug"/>
    <property type="match status" value="1"/>
</dbReference>
<dbReference type="PANTHER" id="PTHR30069:SF46">
    <property type="entry name" value="OAR PROTEIN"/>
    <property type="match status" value="1"/>
</dbReference>
<dbReference type="Gene3D" id="2.170.130.10">
    <property type="entry name" value="TonB-dependent receptor, plug domain"/>
    <property type="match status" value="1"/>
</dbReference>
<evidence type="ECO:0000256" key="4">
    <source>
        <dbReference type="ARBA" id="ARBA00022692"/>
    </source>
</evidence>
<reference evidence="10" key="1">
    <citation type="journal article" date="2014" name="Int. J. Syst. Evol. Microbiol.">
        <title>Complete genome of a new Firmicutes species belonging to the dominant human colonic microbiota ('Ruminococcus bicirculans') reveals two chromosomes and a selective capacity to utilize plant glucans.</title>
        <authorList>
            <consortium name="NISC Comparative Sequencing Program"/>
            <person name="Wegmann U."/>
            <person name="Louis P."/>
            <person name="Goesmann A."/>
            <person name="Henrissat B."/>
            <person name="Duncan S.H."/>
            <person name="Flint H.J."/>
        </authorList>
    </citation>
    <scope>NUCLEOTIDE SEQUENCE</scope>
    <source>
        <strain evidence="10">JCM 17664</strain>
    </source>
</reference>
<keyword evidence="2" id="KW-0813">Transport</keyword>
<feature type="domain" description="TonB-dependent receptor plug" evidence="7">
    <location>
        <begin position="120"/>
        <end position="226"/>
    </location>
</feature>
<dbReference type="SUPFAM" id="SSF56935">
    <property type="entry name" value="Porins"/>
    <property type="match status" value="1"/>
</dbReference>
<evidence type="ECO:0000313" key="9">
    <source>
        <dbReference type="EMBL" id="GAA4309396.1"/>
    </source>
</evidence>